<proteinExistence type="predicted"/>
<gene>
    <name evidence="2" type="ORF">B0F90DRAFT_1636017</name>
</gene>
<evidence type="ECO:0000313" key="2">
    <source>
        <dbReference type="EMBL" id="KAI0296723.1"/>
    </source>
</evidence>
<accession>A0AAD4QLG1</accession>
<dbReference type="GO" id="GO:0005524">
    <property type="term" value="F:ATP binding"/>
    <property type="evidence" value="ECO:0007669"/>
    <property type="project" value="InterPro"/>
</dbReference>
<dbReference type="GO" id="GO:0004672">
    <property type="term" value="F:protein kinase activity"/>
    <property type="evidence" value="ECO:0007669"/>
    <property type="project" value="InterPro"/>
</dbReference>
<sequence>AHSVAYEKAGLLHRDVSAGNILITEDGSGMLIDWDLSVKVYNEGTWQFISIARLREPQFTPHELSGGLESFFWMLLYEISRYRNVRKVDLKTYARRVRPVYGDRSRQSCHRW</sequence>
<reference evidence="2" key="1">
    <citation type="journal article" date="2022" name="New Phytol.">
        <title>Evolutionary transition to the ectomycorrhizal habit in the genomes of a hyperdiverse lineage of mushroom-forming fungi.</title>
        <authorList>
            <person name="Looney B."/>
            <person name="Miyauchi S."/>
            <person name="Morin E."/>
            <person name="Drula E."/>
            <person name="Courty P.E."/>
            <person name="Kohler A."/>
            <person name="Kuo A."/>
            <person name="LaButti K."/>
            <person name="Pangilinan J."/>
            <person name="Lipzen A."/>
            <person name="Riley R."/>
            <person name="Andreopoulos W."/>
            <person name="He G."/>
            <person name="Johnson J."/>
            <person name="Nolan M."/>
            <person name="Tritt A."/>
            <person name="Barry K.W."/>
            <person name="Grigoriev I.V."/>
            <person name="Nagy L.G."/>
            <person name="Hibbett D."/>
            <person name="Henrissat B."/>
            <person name="Matheny P.B."/>
            <person name="Labbe J."/>
            <person name="Martin F.M."/>
        </authorList>
    </citation>
    <scope>NUCLEOTIDE SEQUENCE</scope>
    <source>
        <strain evidence="2">BPL690</strain>
    </source>
</reference>
<organism evidence="2 3">
    <name type="scientific">Multifurca ochricompacta</name>
    <dbReference type="NCBI Taxonomy" id="376703"/>
    <lineage>
        <taxon>Eukaryota</taxon>
        <taxon>Fungi</taxon>
        <taxon>Dikarya</taxon>
        <taxon>Basidiomycota</taxon>
        <taxon>Agaricomycotina</taxon>
        <taxon>Agaricomycetes</taxon>
        <taxon>Russulales</taxon>
        <taxon>Russulaceae</taxon>
        <taxon>Multifurca</taxon>
    </lineage>
</organism>
<comment type="caution">
    <text evidence="2">The sequence shown here is derived from an EMBL/GenBank/DDBJ whole genome shotgun (WGS) entry which is preliminary data.</text>
</comment>
<feature type="domain" description="Protein kinase" evidence="1">
    <location>
        <begin position="1"/>
        <end position="112"/>
    </location>
</feature>
<dbReference type="InterPro" id="IPR040976">
    <property type="entry name" value="Pkinase_fungal"/>
</dbReference>
<dbReference type="EMBL" id="WTXG01000046">
    <property type="protein sequence ID" value="KAI0296723.1"/>
    <property type="molecule type" value="Genomic_DNA"/>
</dbReference>
<dbReference type="AlphaFoldDB" id="A0AAD4QLG1"/>
<evidence type="ECO:0000259" key="1">
    <source>
        <dbReference type="PROSITE" id="PS50011"/>
    </source>
</evidence>
<dbReference type="PROSITE" id="PS50011">
    <property type="entry name" value="PROTEIN_KINASE_DOM"/>
    <property type="match status" value="1"/>
</dbReference>
<dbReference type="Proteomes" id="UP001203297">
    <property type="component" value="Unassembled WGS sequence"/>
</dbReference>
<name>A0AAD4QLG1_9AGAM</name>
<protein>
    <recommendedName>
        <fullName evidence="1">Protein kinase domain-containing protein</fullName>
    </recommendedName>
</protein>
<keyword evidence="3" id="KW-1185">Reference proteome</keyword>
<dbReference type="SUPFAM" id="SSF56112">
    <property type="entry name" value="Protein kinase-like (PK-like)"/>
    <property type="match status" value="1"/>
</dbReference>
<dbReference type="InterPro" id="IPR008266">
    <property type="entry name" value="Tyr_kinase_AS"/>
</dbReference>
<feature type="non-terminal residue" evidence="2">
    <location>
        <position position="1"/>
    </location>
</feature>
<dbReference type="InterPro" id="IPR011009">
    <property type="entry name" value="Kinase-like_dom_sf"/>
</dbReference>
<dbReference type="InterPro" id="IPR000719">
    <property type="entry name" value="Prot_kinase_dom"/>
</dbReference>
<dbReference type="Pfam" id="PF17667">
    <property type="entry name" value="Pkinase_fungal"/>
    <property type="match status" value="1"/>
</dbReference>
<dbReference type="Gene3D" id="1.10.510.10">
    <property type="entry name" value="Transferase(Phosphotransferase) domain 1"/>
    <property type="match status" value="1"/>
</dbReference>
<evidence type="ECO:0000313" key="3">
    <source>
        <dbReference type="Proteomes" id="UP001203297"/>
    </source>
</evidence>
<dbReference type="PROSITE" id="PS00109">
    <property type="entry name" value="PROTEIN_KINASE_TYR"/>
    <property type="match status" value="1"/>
</dbReference>